<protein>
    <submittedName>
        <fullName evidence="4">NAD(P)-binding protein</fullName>
    </submittedName>
</protein>
<dbReference type="PRINTS" id="PR00081">
    <property type="entry name" value="GDHRDH"/>
</dbReference>
<dbReference type="Pfam" id="PF00106">
    <property type="entry name" value="adh_short"/>
    <property type="match status" value="1"/>
</dbReference>
<gene>
    <name evidence="4" type="ORF">EJ04DRAFT_527648</name>
</gene>
<dbReference type="SUPFAM" id="SSF51735">
    <property type="entry name" value="NAD(P)-binding Rossmann-fold domains"/>
    <property type="match status" value="1"/>
</dbReference>
<evidence type="ECO:0000256" key="3">
    <source>
        <dbReference type="RuleBase" id="RU000363"/>
    </source>
</evidence>
<organism evidence="4 5">
    <name type="scientific">Polyplosphaeria fusca</name>
    <dbReference type="NCBI Taxonomy" id="682080"/>
    <lineage>
        <taxon>Eukaryota</taxon>
        <taxon>Fungi</taxon>
        <taxon>Dikarya</taxon>
        <taxon>Ascomycota</taxon>
        <taxon>Pezizomycotina</taxon>
        <taxon>Dothideomycetes</taxon>
        <taxon>Pleosporomycetidae</taxon>
        <taxon>Pleosporales</taxon>
        <taxon>Tetraplosphaeriaceae</taxon>
        <taxon>Polyplosphaeria</taxon>
    </lineage>
</organism>
<evidence type="ECO:0000313" key="5">
    <source>
        <dbReference type="Proteomes" id="UP000799444"/>
    </source>
</evidence>
<dbReference type="CDD" id="cd05374">
    <property type="entry name" value="17beta-HSD-like_SDR_c"/>
    <property type="match status" value="1"/>
</dbReference>
<dbReference type="GO" id="GO:0016491">
    <property type="term" value="F:oxidoreductase activity"/>
    <property type="evidence" value="ECO:0007669"/>
    <property type="project" value="UniProtKB-KW"/>
</dbReference>
<name>A0A9P4QNA4_9PLEO</name>
<dbReference type="PRINTS" id="PR00080">
    <property type="entry name" value="SDRFAMILY"/>
</dbReference>
<reference evidence="4" key="1">
    <citation type="journal article" date="2020" name="Stud. Mycol.">
        <title>101 Dothideomycetes genomes: a test case for predicting lifestyles and emergence of pathogens.</title>
        <authorList>
            <person name="Haridas S."/>
            <person name="Albert R."/>
            <person name="Binder M."/>
            <person name="Bloem J."/>
            <person name="Labutti K."/>
            <person name="Salamov A."/>
            <person name="Andreopoulos B."/>
            <person name="Baker S."/>
            <person name="Barry K."/>
            <person name="Bills G."/>
            <person name="Bluhm B."/>
            <person name="Cannon C."/>
            <person name="Castanera R."/>
            <person name="Culley D."/>
            <person name="Daum C."/>
            <person name="Ezra D."/>
            <person name="Gonzalez J."/>
            <person name="Henrissat B."/>
            <person name="Kuo A."/>
            <person name="Liang C."/>
            <person name="Lipzen A."/>
            <person name="Lutzoni F."/>
            <person name="Magnuson J."/>
            <person name="Mondo S."/>
            <person name="Nolan M."/>
            <person name="Ohm R."/>
            <person name="Pangilinan J."/>
            <person name="Park H.-J."/>
            <person name="Ramirez L."/>
            <person name="Alfaro M."/>
            <person name="Sun H."/>
            <person name="Tritt A."/>
            <person name="Yoshinaga Y."/>
            <person name="Zwiers L.-H."/>
            <person name="Turgeon B."/>
            <person name="Goodwin S."/>
            <person name="Spatafora J."/>
            <person name="Crous P."/>
            <person name="Grigoriev I."/>
        </authorList>
    </citation>
    <scope>NUCLEOTIDE SEQUENCE</scope>
    <source>
        <strain evidence="4">CBS 125425</strain>
    </source>
</reference>
<dbReference type="EMBL" id="ML996239">
    <property type="protein sequence ID" value="KAF2729654.1"/>
    <property type="molecule type" value="Genomic_DNA"/>
</dbReference>
<comment type="caution">
    <text evidence="4">The sequence shown here is derived from an EMBL/GenBank/DDBJ whole genome shotgun (WGS) entry which is preliminary data.</text>
</comment>
<dbReference type="PANTHER" id="PTHR43976:SF16">
    <property type="entry name" value="SHORT-CHAIN DEHYDROGENASE_REDUCTASE FAMILY PROTEIN"/>
    <property type="match status" value="1"/>
</dbReference>
<proteinExistence type="inferred from homology"/>
<keyword evidence="2" id="KW-0560">Oxidoreductase</keyword>
<accession>A0A9P4QNA4</accession>
<evidence type="ECO:0000313" key="4">
    <source>
        <dbReference type="EMBL" id="KAF2729654.1"/>
    </source>
</evidence>
<dbReference type="InterPro" id="IPR036291">
    <property type="entry name" value="NAD(P)-bd_dom_sf"/>
</dbReference>
<dbReference type="Gene3D" id="3.40.50.720">
    <property type="entry name" value="NAD(P)-binding Rossmann-like Domain"/>
    <property type="match status" value="1"/>
</dbReference>
<sequence>MARKTWLITGCSSGFGAEFTRQLLKRGDAVIATARGDASRLQSLKDVGAHTYSLDVTLPAADIKAKVARMIEEVGEVDVLINNAGYVDAGFVEEKSEESWQKQFDANYFGTVKMTQAILPYFRSRQSGIVALIGSLYGFGCPTAACAAYAGTKMALEALHETLIHEAGPFGIKSIIFEPGICRTEVFSDENFKLDTTFSDPAYDEVRNGLFGWVKGTHSDGSHAGDSVKAVKVMIDVVKGEGVAEGKEMPTRLILGSDSVDFVKDKLEKTSALLKEWEVIGRSIDVAASASV</sequence>
<dbReference type="InterPro" id="IPR002347">
    <property type="entry name" value="SDR_fam"/>
</dbReference>
<dbReference type="Proteomes" id="UP000799444">
    <property type="component" value="Unassembled WGS sequence"/>
</dbReference>
<dbReference type="PANTHER" id="PTHR43976">
    <property type="entry name" value="SHORT CHAIN DEHYDROGENASE"/>
    <property type="match status" value="1"/>
</dbReference>
<comment type="similarity">
    <text evidence="1 3">Belongs to the short-chain dehydrogenases/reductases (SDR) family.</text>
</comment>
<dbReference type="AlphaFoldDB" id="A0A9P4QNA4"/>
<evidence type="ECO:0000256" key="1">
    <source>
        <dbReference type="ARBA" id="ARBA00006484"/>
    </source>
</evidence>
<evidence type="ECO:0000256" key="2">
    <source>
        <dbReference type="ARBA" id="ARBA00023002"/>
    </source>
</evidence>
<keyword evidence="5" id="KW-1185">Reference proteome</keyword>
<dbReference type="OrthoDB" id="1274115at2759"/>
<dbReference type="InterPro" id="IPR051911">
    <property type="entry name" value="SDR_oxidoreductase"/>
</dbReference>